<name>A0ABQ4TC55_METOR</name>
<dbReference type="Proteomes" id="UP001055156">
    <property type="component" value="Unassembled WGS sequence"/>
</dbReference>
<accession>A0ABQ4TC55</accession>
<feature type="region of interest" description="Disordered" evidence="1">
    <location>
        <begin position="140"/>
        <end position="174"/>
    </location>
</feature>
<evidence type="ECO:0000313" key="2">
    <source>
        <dbReference type="EMBL" id="GJE29280.1"/>
    </source>
</evidence>
<evidence type="ECO:0000313" key="3">
    <source>
        <dbReference type="Proteomes" id="UP001055156"/>
    </source>
</evidence>
<reference evidence="2" key="2">
    <citation type="submission" date="2021-08" db="EMBL/GenBank/DDBJ databases">
        <authorList>
            <person name="Tani A."/>
            <person name="Ola A."/>
            <person name="Ogura Y."/>
            <person name="Katsura K."/>
            <person name="Hayashi T."/>
        </authorList>
    </citation>
    <scope>NUCLEOTIDE SEQUENCE</scope>
    <source>
        <strain evidence="2">NBRC 15689</strain>
    </source>
</reference>
<evidence type="ECO:0000256" key="1">
    <source>
        <dbReference type="SAM" id="MobiDB-lite"/>
    </source>
</evidence>
<comment type="caution">
    <text evidence="2">The sequence shown here is derived from an EMBL/GenBank/DDBJ whole genome shotgun (WGS) entry which is preliminary data.</text>
</comment>
<organism evidence="2 3">
    <name type="scientific">Methylobacterium organophilum</name>
    <dbReference type="NCBI Taxonomy" id="410"/>
    <lineage>
        <taxon>Bacteria</taxon>
        <taxon>Pseudomonadati</taxon>
        <taxon>Pseudomonadota</taxon>
        <taxon>Alphaproteobacteria</taxon>
        <taxon>Hyphomicrobiales</taxon>
        <taxon>Methylobacteriaceae</taxon>
        <taxon>Methylobacterium</taxon>
    </lineage>
</organism>
<protein>
    <recommendedName>
        <fullName evidence="4">Cyclase dehydrase</fullName>
    </recommendedName>
</protein>
<sequence>MAETRDRNGHDRRRGGPGPRRPDPATRELARGLGWFSLGLGLTEIACGDRLARWLGMPEAAPVLRAYGVREILQGVGILNAQDPAPWLWGRVAGDALDIATVLPALTERNPRSDNARIALAALAGVTVLDVACARRLSEAPRQPSERLHRDYRTRSGFPRPAGTMRGAAHEAANPLEIVGPQAMRPWGRAAG</sequence>
<reference evidence="2" key="1">
    <citation type="journal article" date="2021" name="Front. Microbiol.">
        <title>Comprehensive Comparative Genomics and Phenotyping of Methylobacterium Species.</title>
        <authorList>
            <person name="Alessa O."/>
            <person name="Ogura Y."/>
            <person name="Fujitani Y."/>
            <person name="Takami H."/>
            <person name="Hayashi T."/>
            <person name="Sahin N."/>
            <person name="Tani A."/>
        </authorList>
    </citation>
    <scope>NUCLEOTIDE SEQUENCE</scope>
    <source>
        <strain evidence="2">NBRC 15689</strain>
    </source>
</reference>
<gene>
    <name evidence="2" type="ORF">LKMONMHP_4159</name>
</gene>
<keyword evidence="3" id="KW-1185">Reference proteome</keyword>
<dbReference type="EMBL" id="BPQV01000014">
    <property type="protein sequence ID" value="GJE29280.1"/>
    <property type="molecule type" value="Genomic_DNA"/>
</dbReference>
<dbReference type="RefSeq" id="WP_238313605.1">
    <property type="nucleotide sequence ID" value="NZ_BPQV01000014.1"/>
</dbReference>
<evidence type="ECO:0008006" key="4">
    <source>
        <dbReference type="Google" id="ProtNLM"/>
    </source>
</evidence>
<feature type="compositionally biased region" description="Basic and acidic residues" evidence="1">
    <location>
        <begin position="140"/>
        <end position="154"/>
    </location>
</feature>
<proteinExistence type="predicted"/>
<feature type="region of interest" description="Disordered" evidence="1">
    <location>
        <begin position="1"/>
        <end position="26"/>
    </location>
</feature>